<dbReference type="RefSeq" id="WP_349805029.1">
    <property type="nucleotide sequence ID" value="NZ_JBEGDP010000016.1"/>
</dbReference>
<dbReference type="SUPFAM" id="SSF47090">
    <property type="entry name" value="PGBD-like"/>
    <property type="match status" value="1"/>
</dbReference>
<organism evidence="9 10">
    <name type="scientific">Nocardioides kribbensis</name>
    <dbReference type="NCBI Taxonomy" id="305517"/>
    <lineage>
        <taxon>Bacteria</taxon>
        <taxon>Bacillati</taxon>
        <taxon>Actinomycetota</taxon>
        <taxon>Actinomycetes</taxon>
        <taxon>Propionibacteriales</taxon>
        <taxon>Nocardioidaceae</taxon>
        <taxon>Nocardioides</taxon>
    </lineage>
</organism>
<evidence type="ECO:0000256" key="4">
    <source>
        <dbReference type="ARBA" id="ARBA00022984"/>
    </source>
</evidence>
<keyword evidence="3 6" id="KW-0133">Cell shape</keyword>
<evidence type="ECO:0000256" key="2">
    <source>
        <dbReference type="ARBA" id="ARBA00022679"/>
    </source>
</evidence>
<keyword evidence="2" id="KW-0808">Transferase</keyword>
<evidence type="ECO:0000313" key="9">
    <source>
        <dbReference type="EMBL" id="MEQ7848407.1"/>
    </source>
</evidence>
<name>A0ABV1P103_9ACTN</name>
<dbReference type="InterPro" id="IPR050979">
    <property type="entry name" value="LD-transpeptidase"/>
</dbReference>
<keyword evidence="5 6" id="KW-0961">Cell wall biogenesis/degradation</keyword>
<dbReference type="InterPro" id="IPR002477">
    <property type="entry name" value="Peptidoglycan-bd-like"/>
</dbReference>
<evidence type="ECO:0000256" key="5">
    <source>
        <dbReference type="ARBA" id="ARBA00023316"/>
    </source>
</evidence>
<feature type="active site" description="Proton donor/acceptor" evidence="6">
    <location>
        <position position="260"/>
    </location>
</feature>
<dbReference type="EMBL" id="JBEGDP010000016">
    <property type="protein sequence ID" value="MEQ7848407.1"/>
    <property type="molecule type" value="Genomic_DNA"/>
</dbReference>
<keyword evidence="4 6" id="KW-0573">Peptidoglycan synthesis</keyword>
<dbReference type="CDD" id="cd16913">
    <property type="entry name" value="YkuD_like"/>
    <property type="match status" value="1"/>
</dbReference>
<dbReference type="PROSITE" id="PS52029">
    <property type="entry name" value="LD_TPASE"/>
    <property type="match status" value="1"/>
</dbReference>
<dbReference type="InterPro" id="IPR005490">
    <property type="entry name" value="LD_TPept_cat_dom"/>
</dbReference>
<gene>
    <name evidence="9" type="ORF">V6R90_14075</name>
</gene>
<protein>
    <submittedName>
        <fullName evidence="9">L,D-transpeptidase family protein</fullName>
    </submittedName>
</protein>
<keyword evidence="10" id="KW-1185">Reference proteome</keyword>
<dbReference type="PANTHER" id="PTHR30582:SF33">
    <property type="entry name" value="EXPORTED PROTEIN"/>
    <property type="match status" value="1"/>
</dbReference>
<accession>A0ABV1P103</accession>
<dbReference type="PANTHER" id="PTHR30582">
    <property type="entry name" value="L,D-TRANSPEPTIDASE"/>
    <property type="match status" value="1"/>
</dbReference>
<dbReference type="Gene3D" id="2.40.440.10">
    <property type="entry name" value="L,D-transpeptidase catalytic domain-like"/>
    <property type="match status" value="1"/>
</dbReference>
<feature type="region of interest" description="Disordered" evidence="7">
    <location>
        <begin position="29"/>
        <end position="104"/>
    </location>
</feature>
<dbReference type="InterPro" id="IPR038063">
    <property type="entry name" value="Transpep_catalytic_dom"/>
</dbReference>
<proteinExistence type="predicted"/>
<dbReference type="Pfam" id="PF01471">
    <property type="entry name" value="PG_binding_1"/>
    <property type="match status" value="1"/>
</dbReference>
<evidence type="ECO:0000256" key="6">
    <source>
        <dbReference type="PROSITE-ProRule" id="PRU01373"/>
    </source>
</evidence>
<feature type="active site" description="Nucleophile" evidence="6">
    <location>
        <position position="277"/>
    </location>
</feature>
<feature type="compositionally biased region" description="Pro residues" evidence="7">
    <location>
        <begin position="74"/>
        <end position="93"/>
    </location>
</feature>
<dbReference type="Proteomes" id="UP001482520">
    <property type="component" value="Unassembled WGS sequence"/>
</dbReference>
<feature type="domain" description="L,D-TPase catalytic" evidence="8">
    <location>
        <begin position="190"/>
        <end position="302"/>
    </location>
</feature>
<evidence type="ECO:0000256" key="7">
    <source>
        <dbReference type="SAM" id="MobiDB-lite"/>
    </source>
</evidence>
<evidence type="ECO:0000256" key="3">
    <source>
        <dbReference type="ARBA" id="ARBA00022960"/>
    </source>
</evidence>
<evidence type="ECO:0000313" key="10">
    <source>
        <dbReference type="Proteomes" id="UP001482520"/>
    </source>
</evidence>
<evidence type="ECO:0000256" key="1">
    <source>
        <dbReference type="ARBA" id="ARBA00004752"/>
    </source>
</evidence>
<reference evidence="9 10" key="1">
    <citation type="submission" date="2024-02" db="EMBL/GenBank/DDBJ databases">
        <title>Full genome sequence of Nocardioides kribbensis.</title>
        <authorList>
            <person name="Poletto B.L."/>
            <person name="Silva G."/>
            <person name="Galante D."/>
            <person name="Campos K.R."/>
            <person name="Santos M.B.N."/>
            <person name="Sacchi C.T."/>
        </authorList>
    </citation>
    <scope>NUCLEOTIDE SEQUENCE [LARGE SCALE GENOMIC DNA]</scope>
    <source>
        <strain evidence="9 10">O4R</strain>
    </source>
</reference>
<comment type="pathway">
    <text evidence="1 6">Cell wall biogenesis; peptidoglycan biosynthesis.</text>
</comment>
<dbReference type="SUPFAM" id="SSF141523">
    <property type="entry name" value="L,D-transpeptidase catalytic domain-like"/>
    <property type="match status" value="1"/>
</dbReference>
<comment type="caution">
    <text evidence="9">The sequence shown here is derived from an EMBL/GenBank/DDBJ whole genome shotgun (WGS) entry which is preliminary data.</text>
</comment>
<dbReference type="InterPro" id="IPR036365">
    <property type="entry name" value="PGBD-like_sf"/>
</dbReference>
<dbReference type="InterPro" id="IPR036366">
    <property type="entry name" value="PGBDSf"/>
</dbReference>
<evidence type="ECO:0000259" key="8">
    <source>
        <dbReference type="PROSITE" id="PS52029"/>
    </source>
</evidence>
<feature type="compositionally biased region" description="Low complexity" evidence="7">
    <location>
        <begin position="57"/>
        <end position="73"/>
    </location>
</feature>
<dbReference type="Pfam" id="PF03734">
    <property type="entry name" value="YkuD"/>
    <property type="match status" value="1"/>
</dbReference>
<sequence>MPLLRRLSLALGLGVALVLVAVLGATALGGSGGHERSDRAGAADPRPGAAAERRPARPAAEPAPRSTPTATTAPTPPPPPTATATPSPTPELVPGPALLSPGDDGAEVRELQARLAQIDWFDAGLTDHYGEITEAAVRGFQDKRAIPVTGEVDQRTMDRLLAMTTEPTDAELEGRTQQAGALDPRCLEGRVICVDKSTSTLRWVVDGEVLRTLDARFGAAGTPTREGAFEVYRMSRDHVSSLYDTAMPYAMFFSGGQAVHYSPDFAATGYAGASHGCVNTRDLAGVAALFEEVRLGDDVVVYWS</sequence>
<dbReference type="Gene3D" id="1.10.101.10">
    <property type="entry name" value="PGBD-like superfamily/PGBD"/>
    <property type="match status" value="1"/>
</dbReference>